<evidence type="ECO:0000256" key="1">
    <source>
        <dbReference type="SAM" id="MobiDB-lite"/>
    </source>
</evidence>
<dbReference type="Proteomes" id="UP000809789">
    <property type="component" value="Unassembled WGS sequence"/>
</dbReference>
<evidence type="ECO:0000313" key="2">
    <source>
        <dbReference type="EMBL" id="KAG8627191.1"/>
    </source>
</evidence>
<feature type="compositionally biased region" description="Basic and acidic residues" evidence="1">
    <location>
        <begin position="33"/>
        <end position="42"/>
    </location>
</feature>
<accession>A0A8K0KZR7</accession>
<dbReference type="EMBL" id="JAESVG020000005">
    <property type="protein sequence ID" value="KAG8627191.1"/>
    <property type="molecule type" value="Genomic_DNA"/>
</dbReference>
<gene>
    <name evidence="2" type="ORF">KVT40_004674</name>
</gene>
<name>A0A8K0KZR7_9PEZI</name>
<feature type="compositionally biased region" description="Basic and acidic residues" evidence="1">
    <location>
        <begin position="59"/>
        <end position="71"/>
    </location>
</feature>
<feature type="region of interest" description="Disordered" evidence="1">
    <location>
        <begin position="1"/>
        <end position="120"/>
    </location>
</feature>
<organism evidence="2 3">
    <name type="scientific">Elsinoe batatas</name>
    <dbReference type="NCBI Taxonomy" id="2601811"/>
    <lineage>
        <taxon>Eukaryota</taxon>
        <taxon>Fungi</taxon>
        <taxon>Dikarya</taxon>
        <taxon>Ascomycota</taxon>
        <taxon>Pezizomycotina</taxon>
        <taxon>Dothideomycetes</taxon>
        <taxon>Dothideomycetidae</taxon>
        <taxon>Myriangiales</taxon>
        <taxon>Elsinoaceae</taxon>
        <taxon>Elsinoe</taxon>
    </lineage>
</organism>
<dbReference type="OrthoDB" id="10397311at2759"/>
<sequence>MSTAQPTDPPHPVAQSSLAEEIKQVSRPPSSTHLRDGLEKRQPSRPPSIRLHVPDDDDGSTRRREYRDSRAPSRARSFDTLGTSSTHTAHPRRLSDTERQGRRPRRHSGTSPAPSYREFRRAYRSPSLYPIDYGSDSSSTAAMAVAGTGFM</sequence>
<evidence type="ECO:0000313" key="3">
    <source>
        <dbReference type="Proteomes" id="UP000809789"/>
    </source>
</evidence>
<keyword evidence="3" id="KW-1185">Reference proteome</keyword>
<proteinExistence type="predicted"/>
<dbReference type="AlphaFoldDB" id="A0A8K0KZR7"/>
<comment type="caution">
    <text evidence="2">The sequence shown here is derived from an EMBL/GenBank/DDBJ whole genome shotgun (WGS) entry which is preliminary data.</text>
</comment>
<reference evidence="2" key="1">
    <citation type="submission" date="2021-07" db="EMBL/GenBank/DDBJ databases">
        <title>Elsinoe batatas strain:CRI-CJ2 Genome sequencing and assembly.</title>
        <authorList>
            <person name="Huang L."/>
        </authorList>
    </citation>
    <scope>NUCLEOTIDE SEQUENCE</scope>
    <source>
        <strain evidence="2">CRI-CJ2</strain>
    </source>
</reference>
<protein>
    <submittedName>
        <fullName evidence="2">Uncharacterized protein</fullName>
    </submittedName>
</protein>